<evidence type="ECO:0000256" key="6">
    <source>
        <dbReference type="ARBA" id="ARBA00023136"/>
    </source>
</evidence>
<dbReference type="PROSITE" id="PS52016">
    <property type="entry name" value="TONB_DEPENDENT_REC_3"/>
    <property type="match status" value="1"/>
</dbReference>
<dbReference type="STRING" id="1524460.IX84_21345"/>
<comment type="subcellular location">
    <subcellularLocation>
        <location evidence="1 8">Cell outer membrane</location>
        <topology evidence="1 8">Multi-pass membrane protein</topology>
    </subcellularLocation>
</comment>
<keyword evidence="4 8" id="KW-0812">Transmembrane</keyword>
<feature type="domain" description="TonB-dependent receptor plug" evidence="12">
    <location>
        <begin position="121"/>
        <end position="236"/>
    </location>
</feature>
<accession>A0A098S1Z1</accession>
<evidence type="ECO:0000256" key="7">
    <source>
        <dbReference type="ARBA" id="ARBA00023237"/>
    </source>
</evidence>
<name>A0A098S1Z1_9BACT</name>
<evidence type="ECO:0000256" key="1">
    <source>
        <dbReference type="ARBA" id="ARBA00004571"/>
    </source>
</evidence>
<evidence type="ECO:0000256" key="8">
    <source>
        <dbReference type="PROSITE-ProRule" id="PRU01360"/>
    </source>
</evidence>
<evidence type="ECO:0000313" key="14">
    <source>
        <dbReference type="Proteomes" id="UP000029736"/>
    </source>
</evidence>
<dbReference type="Gene3D" id="2.60.40.1120">
    <property type="entry name" value="Carboxypeptidase-like, regulatory domain"/>
    <property type="match status" value="1"/>
</dbReference>
<dbReference type="InterPro" id="IPR036942">
    <property type="entry name" value="Beta-barrel_TonB_sf"/>
</dbReference>
<evidence type="ECO:0000256" key="2">
    <source>
        <dbReference type="ARBA" id="ARBA00022448"/>
    </source>
</evidence>
<dbReference type="Pfam" id="PF07715">
    <property type="entry name" value="Plug"/>
    <property type="match status" value="1"/>
</dbReference>
<proteinExistence type="inferred from homology"/>
<dbReference type="InterPro" id="IPR037066">
    <property type="entry name" value="Plug_dom_sf"/>
</dbReference>
<keyword evidence="10" id="KW-0732">Signal</keyword>
<evidence type="ECO:0000256" key="10">
    <source>
        <dbReference type="SAM" id="SignalP"/>
    </source>
</evidence>
<organism evidence="13 14">
    <name type="scientific">Phaeodactylibacter xiamenensis</name>
    <dbReference type="NCBI Taxonomy" id="1524460"/>
    <lineage>
        <taxon>Bacteria</taxon>
        <taxon>Pseudomonadati</taxon>
        <taxon>Bacteroidota</taxon>
        <taxon>Saprospiria</taxon>
        <taxon>Saprospirales</taxon>
        <taxon>Haliscomenobacteraceae</taxon>
        <taxon>Phaeodactylibacter</taxon>
    </lineage>
</organism>
<keyword evidence="7 8" id="KW-0998">Cell outer membrane</keyword>
<dbReference type="Gene3D" id="2.170.130.10">
    <property type="entry name" value="TonB-dependent receptor, plug domain"/>
    <property type="match status" value="1"/>
</dbReference>
<dbReference type="InterPro" id="IPR008969">
    <property type="entry name" value="CarboxyPept-like_regulatory"/>
</dbReference>
<dbReference type="InterPro" id="IPR039426">
    <property type="entry name" value="TonB-dep_rcpt-like"/>
</dbReference>
<feature type="chain" id="PRO_5001939742" description="TonB-dependent receptor" evidence="10">
    <location>
        <begin position="24"/>
        <end position="1003"/>
    </location>
</feature>
<dbReference type="Pfam" id="PF13715">
    <property type="entry name" value="CarbopepD_reg_2"/>
    <property type="match status" value="1"/>
</dbReference>
<evidence type="ECO:0000313" key="13">
    <source>
        <dbReference type="EMBL" id="KGE86349.1"/>
    </source>
</evidence>
<evidence type="ECO:0000256" key="5">
    <source>
        <dbReference type="ARBA" id="ARBA00023077"/>
    </source>
</evidence>
<keyword evidence="14" id="KW-1185">Reference proteome</keyword>
<dbReference type="Gene3D" id="2.40.170.20">
    <property type="entry name" value="TonB-dependent receptor, beta-barrel domain"/>
    <property type="match status" value="1"/>
</dbReference>
<dbReference type="Proteomes" id="UP000029736">
    <property type="component" value="Unassembled WGS sequence"/>
</dbReference>
<dbReference type="GO" id="GO:0009279">
    <property type="term" value="C:cell outer membrane"/>
    <property type="evidence" value="ECO:0007669"/>
    <property type="project" value="UniProtKB-SubCell"/>
</dbReference>
<dbReference type="NCBIfam" id="TIGR04056">
    <property type="entry name" value="OMP_RagA_SusC"/>
    <property type="match status" value="1"/>
</dbReference>
<dbReference type="RefSeq" id="WP_044225058.1">
    <property type="nucleotide sequence ID" value="NZ_JBKAGJ010000010.1"/>
</dbReference>
<dbReference type="AlphaFoldDB" id="A0A098S1Z1"/>
<gene>
    <name evidence="13" type="ORF">IX84_21345</name>
</gene>
<feature type="signal peptide" evidence="10">
    <location>
        <begin position="1"/>
        <end position="23"/>
    </location>
</feature>
<comment type="similarity">
    <text evidence="8 9">Belongs to the TonB-dependent receptor family.</text>
</comment>
<dbReference type="EMBL" id="JPOS01000079">
    <property type="protein sequence ID" value="KGE86349.1"/>
    <property type="molecule type" value="Genomic_DNA"/>
</dbReference>
<dbReference type="OrthoDB" id="9768177at2"/>
<dbReference type="SUPFAM" id="SSF56935">
    <property type="entry name" value="Porins"/>
    <property type="match status" value="1"/>
</dbReference>
<dbReference type="InterPro" id="IPR012910">
    <property type="entry name" value="Plug_dom"/>
</dbReference>
<evidence type="ECO:0000259" key="12">
    <source>
        <dbReference type="Pfam" id="PF07715"/>
    </source>
</evidence>
<protein>
    <recommendedName>
        <fullName evidence="15">TonB-dependent receptor</fullName>
    </recommendedName>
</protein>
<dbReference type="InterPro" id="IPR023997">
    <property type="entry name" value="TonB-dep_OMP_SusC/RagA_CS"/>
</dbReference>
<keyword evidence="2 8" id="KW-0813">Transport</keyword>
<evidence type="ECO:0000256" key="9">
    <source>
        <dbReference type="RuleBase" id="RU003357"/>
    </source>
</evidence>
<evidence type="ECO:0000256" key="3">
    <source>
        <dbReference type="ARBA" id="ARBA00022452"/>
    </source>
</evidence>
<dbReference type="InterPro" id="IPR023996">
    <property type="entry name" value="TonB-dep_OMP_SusC/RagA"/>
</dbReference>
<dbReference type="FunFam" id="2.170.130.10:FF:000008">
    <property type="entry name" value="SusC/RagA family TonB-linked outer membrane protein"/>
    <property type="match status" value="1"/>
</dbReference>
<feature type="domain" description="TonB-dependent receptor-like beta-barrel" evidence="11">
    <location>
        <begin position="397"/>
        <end position="966"/>
    </location>
</feature>
<evidence type="ECO:0000259" key="11">
    <source>
        <dbReference type="Pfam" id="PF00593"/>
    </source>
</evidence>
<dbReference type="SUPFAM" id="SSF49464">
    <property type="entry name" value="Carboxypeptidase regulatory domain-like"/>
    <property type="match status" value="1"/>
</dbReference>
<keyword evidence="3 8" id="KW-1134">Transmembrane beta strand</keyword>
<evidence type="ECO:0000256" key="4">
    <source>
        <dbReference type="ARBA" id="ARBA00022692"/>
    </source>
</evidence>
<dbReference type="NCBIfam" id="TIGR04057">
    <property type="entry name" value="SusC_RagA_signa"/>
    <property type="match status" value="1"/>
</dbReference>
<reference evidence="13 14" key="1">
    <citation type="journal article" date="2014" name="Int. J. Syst. Evol. Microbiol.">
        <title>Phaeodactylibacter xiamenensis gen. nov., sp. nov., a member of the family Saprospiraceae isolated from the marine alga Phaeodactylum tricornutum.</title>
        <authorList>
            <person name="Chen Z.Jr."/>
            <person name="Lei X."/>
            <person name="Lai Q."/>
            <person name="Li Y."/>
            <person name="Zhang B."/>
            <person name="Zhang J."/>
            <person name="Zhang H."/>
            <person name="Yang L."/>
            <person name="Zheng W."/>
            <person name="Tian Y."/>
            <person name="Yu Z."/>
            <person name="Xu H.Jr."/>
            <person name="Zheng T."/>
        </authorList>
    </citation>
    <scope>NUCLEOTIDE SEQUENCE [LARGE SCALE GENOMIC DNA]</scope>
    <source>
        <strain evidence="13 14">KD52</strain>
    </source>
</reference>
<keyword evidence="6 8" id="KW-0472">Membrane</keyword>
<dbReference type="InterPro" id="IPR000531">
    <property type="entry name" value="Beta-barrel_TonB"/>
</dbReference>
<sequence>MKNILRLVVAFAAALLLVQQGYAQGTVQGQAIDENGEALIGATILLVGSSRGTATDFDGNYVLENVPAGEQQLRASYTGYGDLTKTITVRDGETVTLDFQLGEDAEVLEEVVVIGYGSVRKEDATGVVAKIDDKNFNRGAIVSPEQLLTGKVAGVQIAPGDGSPGGGSAIRIRGGTSINASNEPLFVIDGMPIDNEGFAGGRNPLNFLNPSDIESFTVLKDASATAIYGSRGANGVIIITTKKGQSGSRPRVNYDGYYTVNEIRGEPAMLDADNFRDVVTFFAPSRLNSLGGNNTNWFDEMLRQAQGQNHSLSVSGGGQDFGYRISAGYQQLEGIIRGSETERASFSLNYNHRFFDDKLKINTNLRGARTRDVFDPGIGAAWDFDPTQPVLDPDNEAFGGFFSYGNSLAPRNPVSAAEQRIDEGQSFRTIGNMEIEYSLGDLIDGLSVKTNLGFDVNQGDRNTFEPTTYTNTQVANFNGLVKIENYTRTNYLFDAYLNYDKSLNDRNNLKLTLGYSYQDFYEQYPLFEGQNLSTDQFGINGPAQAEDVFPANSVFENRLISFWGRAIYNFDERYVLTATLRRDGSTRFGPESRWGLFPSAAVAWRVLQEDWAGSLNNIFSDLKLRVSYGITGNQEIGDYRYLPQYAFSDQRARYQIGTDADGNPIFINTARPNAYDPGLQWEETASLNVGLEFGFANGRINGALEYYTQNTNQLLFEVNVPAGTNLSDRVLTNIGELQNQGVELTLNANLLKTSDMSWDLTGNIAYNRNEVLGLSNIAGDAGILRGGIAGGVGNNVQILRVGHAVDAFYVYEHILNDDGTPVSDEDDLMMYVDQNGDGQINELDRRIFQNPAPDILYGLTSNFQFKGFDLAMTIRGAVGNYVYNNNASNRGYYQRVQGVNIGNDQFFLNNVHESVLETQFVAPQYFSDYYVEDASFMRLDNVTLGYTLLPKRGISSLRFYVTGQNLLVFTKYSGLDPEVGVGGIDNAPFPRPMGFIFGASLGL</sequence>
<evidence type="ECO:0008006" key="15">
    <source>
        <dbReference type="Google" id="ProtNLM"/>
    </source>
</evidence>
<keyword evidence="5 9" id="KW-0798">TonB box</keyword>
<comment type="caution">
    <text evidence="13">The sequence shown here is derived from an EMBL/GenBank/DDBJ whole genome shotgun (WGS) entry which is preliminary data.</text>
</comment>
<dbReference type="Pfam" id="PF00593">
    <property type="entry name" value="TonB_dep_Rec_b-barrel"/>
    <property type="match status" value="1"/>
</dbReference>